<sequence length="259" mass="27778">MAGDQAERQTPRGQGGDVAPVTKRARHAAAVDLTGEEDAEVAEDARRPPQGSEMGDISQFVDWRRTCCANEETRRGRTATRWPASPDAWRRPLARGRCWRAIATPSCCSRWSGAWRLCAPRRPRPSIVSERDVVAASEAAQAEDPSPLRARRGPGLQVGFTGAVRVQKLLLRAPGDGRAPAALRLFANAPNLGFDGAEDGSPTQAVDLGGLWRALGGEGDVESEVVLNAPRFQNVTSLTSAADLLPITLAMLTHRRCGG</sequence>
<evidence type="ECO:0000256" key="2">
    <source>
        <dbReference type="SAM" id="MobiDB-lite"/>
    </source>
</evidence>
<dbReference type="InterPro" id="IPR010400">
    <property type="entry name" value="PITH_dom"/>
</dbReference>
<organism evidence="4 5">
    <name type="scientific">Prorocentrum cordatum</name>
    <dbReference type="NCBI Taxonomy" id="2364126"/>
    <lineage>
        <taxon>Eukaryota</taxon>
        <taxon>Sar</taxon>
        <taxon>Alveolata</taxon>
        <taxon>Dinophyceae</taxon>
        <taxon>Prorocentrales</taxon>
        <taxon>Prorocentraceae</taxon>
        <taxon>Prorocentrum</taxon>
    </lineage>
</organism>
<dbReference type="InterPro" id="IPR045099">
    <property type="entry name" value="PITH1-like"/>
</dbReference>
<dbReference type="EMBL" id="CAUYUJ010021126">
    <property type="protein sequence ID" value="CAK0902837.1"/>
    <property type="molecule type" value="Genomic_DNA"/>
</dbReference>
<dbReference type="PROSITE" id="PS51532">
    <property type="entry name" value="PITH"/>
    <property type="match status" value="1"/>
</dbReference>
<name>A0ABN9XVY0_9DINO</name>
<feature type="domain" description="PITH" evidence="3">
    <location>
        <begin position="156"/>
        <end position="259"/>
    </location>
</feature>
<dbReference type="InterPro" id="IPR008979">
    <property type="entry name" value="Galactose-bd-like_sf"/>
</dbReference>
<dbReference type="Gene3D" id="2.60.120.470">
    <property type="entry name" value="PITH domain"/>
    <property type="match status" value="1"/>
</dbReference>
<dbReference type="PANTHER" id="PTHR12175">
    <property type="entry name" value="AD039 HT014 THIOREDOXIN FAMILY TRP26"/>
    <property type="match status" value="1"/>
</dbReference>
<gene>
    <name evidence="4" type="ORF">PCOR1329_LOCUS79325</name>
</gene>
<dbReference type="SUPFAM" id="SSF49785">
    <property type="entry name" value="Galactose-binding domain-like"/>
    <property type="match status" value="1"/>
</dbReference>
<comment type="similarity">
    <text evidence="1">Belongs to the PITHD1 family.</text>
</comment>
<feature type="compositionally biased region" description="Basic and acidic residues" evidence="2">
    <location>
        <begin position="1"/>
        <end position="10"/>
    </location>
</feature>
<protein>
    <recommendedName>
        <fullName evidence="3">PITH domain-containing protein</fullName>
    </recommendedName>
</protein>
<evidence type="ECO:0000313" key="5">
    <source>
        <dbReference type="Proteomes" id="UP001189429"/>
    </source>
</evidence>
<evidence type="ECO:0000256" key="1">
    <source>
        <dbReference type="ARBA" id="ARBA00025788"/>
    </source>
</evidence>
<keyword evidence="5" id="KW-1185">Reference proteome</keyword>
<feature type="region of interest" description="Disordered" evidence="2">
    <location>
        <begin position="1"/>
        <end position="56"/>
    </location>
</feature>
<comment type="caution">
    <text evidence="4">The sequence shown here is derived from an EMBL/GenBank/DDBJ whole genome shotgun (WGS) entry which is preliminary data.</text>
</comment>
<proteinExistence type="inferred from homology"/>
<evidence type="ECO:0000259" key="3">
    <source>
        <dbReference type="PROSITE" id="PS51532"/>
    </source>
</evidence>
<accession>A0ABN9XVY0</accession>
<evidence type="ECO:0000313" key="4">
    <source>
        <dbReference type="EMBL" id="CAK0902837.1"/>
    </source>
</evidence>
<dbReference type="Proteomes" id="UP001189429">
    <property type="component" value="Unassembled WGS sequence"/>
</dbReference>
<dbReference type="Pfam" id="PF06201">
    <property type="entry name" value="PITH"/>
    <property type="match status" value="1"/>
</dbReference>
<reference evidence="4" key="1">
    <citation type="submission" date="2023-10" db="EMBL/GenBank/DDBJ databases">
        <authorList>
            <person name="Chen Y."/>
            <person name="Shah S."/>
            <person name="Dougan E. K."/>
            <person name="Thang M."/>
            <person name="Chan C."/>
        </authorList>
    </citation>
    <scope>NUCLEOTIDE SEQUENCE [LARGE SCALE GENOMIC DNA]</scope>
</reference>
<dbReference type="InterPro" id="IPR037047">
    <property type="entry name" value="PITH_dom_sf"/>
</dbReference>